<dbReference type="Pfam" id="PF00583">
    <property type="entry name" value="Acetyltransf_1"/>
    <property type="match status" value="1"/>
</dbReference>
<dbReference type="GO" id="GO:0016747">
    <property type="term" value="F:acyltransferase activity, transferring groups other than amino-acyl groups"/>
    <property type="evidence" value="ECO:0007669"/>
    <property type="project" value="InterPro"/>
</dbReference>
<sequence>MDLQIYDDPRAFAALADPFYGTDTLRHTVALTVMARFLGMARANPAIMGTLHDNGELIGVALRTPPWPVIVSGLPTDSDVLDSFLTQWLEADPELPGVSGPIENAYAVADVWTKRTGGTTNVTLASRLFRLGELEPPTTTGQAREATEDDVELLVTWRRDFEIEALGFQRDADEGPVEIRRRFEIGDSVVLWEDGGKPVAWANASKPIGGMSRVGPVYTPPEHREHGYGSAVTAAASQHAMDAGADDVILFTDLTNPVSNSIYQKIGYRPVYDSTELEFARLPSTT</sequence>
<dbReference type="SUPFAM" id="SSF55729">
    <property type="entry name" value="Acyl-CoA N-acyltransferases (Nat)"/>
    <property type="match status" value="1"/>
</dbReference>
<proteinExistence type="predicted"/>
<keyword evidence="3" id="KW-1185">Reference proteome</keyword>
<dbReference type="PROSITE" id="PS51186">
    <property type="entry name" value="GNAT"/>
    <property type="match status" value="1"/>
</dbReference>
<dbReference type="EMBL" id="JACHJQ010000004">
    <property type="protein sequence ID" value="MBB4907392.1"/>
    <property type="molecule type" value="Genomic_DNA"/>
</dbReference>
<name>A0A7W7VEM5_9PSEU</name>
<comment type="caution">
    <text evidence="2">The sequence shown here is derived from an EMBL/GenBank/DDBJ whole genome shotgun (WGS) entry which is preliminary data.</text>
</comment>
<gene>
    <name evidence="2" type="ORF">FHR82_003634</name>
</gene>
<feature type="domain" description="N-acetyltransferase" evidence="1">
    <location>
        <begin position="141"/>
        <end position="286"/>
    </location>
</feature>
<dbReference type="AlphaFoldDB" id="A0A7W7VEM5"/>
<dbReference type="InterPro" id="IPR000182">
    <property type="entry name" value="GNAT_dom"/>
</dbReference>
<evidence type="ECO:0000313" key="3">
    <source>
        <dbReference type="Proteomes" id="UP000520767"/>
    </source>
</evidence>
<reference evidence="2 3" key="1">
    <citation type="submission" date="2020-08" db="EMBL/GenBank/DDBJ databases">
        <title>Genomic Encyclopedia of Type Strains, Phase III (KMG-III): the genomes of soil and plant-associated and newly described type strains.</title>
        <authorList>
            <person name="Whitman W."/>
        </authorList>
    </citation>
    <scope>NUCLEOTIDE SEQUENCE [LARGE SCALE GENOMIC DNA]</scope>
    <source>
        <strain evidence="2 3">CECT 8960</strain>
    </source>
</reference>
<dbReference type="RefSeq" id="WP_184811594.1">
    <property type="nucleotide sequence ID" value="NZ_JACHJQ010000004.1"/>
</dbReference>
<evidence type="ECO:0000313" key="2">
    <source>
        <dbReference type="EMBL" id="MBB4907392.1"/>
    </source>
</evidence>
<evidence type="ECO:0000259" key="1">
    <source>
        <dbReference type="PROSITE" id="PS51186"/>
    </source>
</evidence>
<dbReference type="Gene3D" id="3.40.630.30">
    <property type="match status" value="1"/>
</dbReference>
<dbReference type="Proteomes" id="UP000520767">
    <property type="component" value="Unassembled WGS sequence"/>
</dbReference>
<accession>A0A7W7VEM5</accession>
<keyword evidence="2" id="KW-0808">Transferase</keyword>
<dbReference type="InterPro" id="IPR016181">
    <property type="entry name" value="Acyl_CoA_acyltransferase"/>
</dbReference>
<protein>
    <submittedName>
        <fullName evidence="2">RimJ/RimL family protein N-acetyltransferase</fullName>
    </submittedName>
</protein>
<dbReference type="CDD" id="cd04301">
    <property type="entry name" value="NAT_SF"/>
    <property type="match status" value="1"/>
</dbReference>
<organism evidence="2 3">
    <name type="scientific">Actinophytocola algeriensis</name>
    <dbReference type="NCBI Taxonomy" id="1768010"/>
    <lineage>
        <taxon>Bacteria</taxon>
        <taxon>Bacillati</taxon>
        <taxon>Actinomycetota</taxon>
        <taxon>Actinomycetes</taxon>
        <taxon>Pseudonocardiales</taxon>
        <taxon>Pseudonocardiaceae</taxon>
    </lineage>
</organism>